<dbReference type="STRING" id="1385514.N782_13455"/>
<evidence type="ECO:0000313" key="1">
    <source>
        <dbReference type="EMBL" id="KGP72276.1"/>
    </source>
</evidence>
<proteinExistence type="predicted"/>
<accession>A0A0A2TDY3</accession>
<dbReference type="Proteomes" id="UP000030147">
    <property type="component" value="Unassembled WGS sequence"/>
</dbReference>
<evidence type="ECO:0000313" key="2">
    <source>
        <dbReference type="Proteomes" id="UP000030147"/>
    </source>
</evidence>
<protein>
    <submittedName>
        <fullName evidence="1">Uncharacterized protein</fullName>
    </submittedName>
</protein>
<reference evidence="1 2" key="1">
    <citation type="journal article" date="2015" name="Stand. Genomic Sci.">
        <title>High quality draft genome sequence of the moderately halophilic bacterium Pontibacillus yanchengensis Y32(T) and comparison among Pontibacillus genomes.</title>
        <authorList>
            <person name="Huang J."/>
            <person name="Qiao Z.X."/>
            <person name="Tang J.W."/>
            <person name="Wang G."/>
        </authorList>
    </citation>
    <scope>NUCLEOTIDE SEQUENCE [LARGE SCALE GENOMIC DNA]</scope>
    <source>
        <strain evidence="1 2">Y32</strain>
    </source>
</reference>
<dbReference type="EMBL" id="AVBF01000034">
    <property type="protein sequence ID" value="KGP72276.1"/>
    <property type="molecule type" value="Genomic_DNA"/>
</dbReference>
<organism evidence="1 2">
    <name type="scientific">Pontibacillus yanchengensis Y32</name>
    <dbReference type="NCBI Taxonomy" id="1385514"/>
    <lineage>
        <taxon>Bacteria</taxon>
        <taxon>Bacillati</taxon>
        <taxon>Bacillota</taxon>
        <taxon>Bacilli</taxon>
        <taxon>Bacillales</taxon>
        <taxon>Bacillaceae</taxon>
        <taxon>Pontibacillus</taxon>
    </lineage>
</organism>
<keyword evidence="2" id="KW-1185">Reference proteome</keyword>
<name>A0A0A2TDY3_9BACI</name>
<sequence>MQSGLFNIRGIILNTWIRDIMCERNVSVAFDSIKVAWEQLASCRRAGKLPSGKTPSGDLAYLFLRRESRRSQATFAIVGRNRNIA</sequence>
<gene>
    <name evidence="1" type="ORF">N782_13455</name>
</gene>
<comment type="caution">
    <text evidence="1">The sequence shown here is derived from an EMBL/GenBank/DDBJ whole genome shotgun (WGS) entry which is preliminary data.</text>
</comment>
<dbReference type="AlphaFoldDB" id="A0A0A2TDY3"/>